<reference evidence="2" key="1">
    <citation type="submission" date="2021-01" db="EMBL/GenBank/DDBJ databases">
        <authorList>
            <person name="Kaushik A."/>
        </authorList>
    </citation>
    <scope>NUCLEOTIDE SEQUENCE</scope>
    <source>
        <strain evidence="2">AG5</strain>
    </source>
</reference>
<feature type="region of interest" description="Disordered" evidence="1">
    <location>
        <begin position="1"/>
        <end position="46"/>
    </location>
</feature>
<gene>
    <name evidence="2" type="ORF">RDB_LOCUS81404</name>
</gene>
<proteinExistence type="predicted"/>
<evidence type="ECO:0000313" key="3">
    <source>
        <dbReference type="Proteomes" id="UP000663827"/>
    </source>
</evidence>
<comment type="caution">
    <text evidence="2">The sequence shown here is derived from an EMBL/GenBank/DDBJ whole genome shotgun (WGS) entry which is preliminary data.</text>
</comment>
<dbReference type="Proteomes" id="UP000663827">
    <property type="component" value="Unassembled WGS sequence"/>
</dbReference>
<name>A0A8H3I0N6_9AGAM</name>
<accession>A0A8H3I0N6</accession>
<evidence type="ECO:0000256" key="1">
    <source>
        <dbReference type="SAM" id="MobiDB-lite"/>
    </source>
</evidence>
<evidence type="ECO:0000313" key="2">
    <source>
        <dbReference type="EMBL" id="CAE7145794.1"/>
    </source>
</evidence>
<sequence length="243" mass="26922">MSDLSYSPEPAASSSRKRKSTAGGAAQPKKPRGRSKKSQPDPYEAAKGYVNSVIAAPESFDLPEDEEDVREMFAAVARYAKSLEGSVAVAGQTGRDAPPPKTPEQIQAEVTRIKTLINRGIKKLMTWKPSCKYGGSKYSFDGVCPDPRVFGTMFGLNGPPGWRAKKFPYAEIETYIGVVEGRARYAELVFTSDVNVRYNPETGEFKFSGSYGDSQWRYSQQDRMYANLNPGEEPGNVYIYDHE</sequence>
<organism evidence="2 3">
    <name type="scientific">Rhizoctonia solani</name>
    <dbReference type="NCBI Taxonomy" id="456999"/>
    <lineage>
        <taxon>Eukaryota</taxon>
        <taxon>Fungi</taxon>
        <taxon>Dikarya</taxon>
        <taxon>Basidiomycota</taxon>
        <taxon>Agaricomycotina</taxon>
        <taxon>Agaricomycetes</taxon>
        <taxon>Cantharellales</taxon>
        <taxon>Ceratobasidiaceae</taxon>
        <taxon>Rhizoctonia</taxon>
    </lineage>
</organism>
<dbReference type="AlphaFoldDB" id="A0A8H3I0N6"/>
<protein>
    <submittedName>
        <fullName evidence="2">Uncharacterized protein</fullName>
    </submittedName>
</protein>
<dbReference type="EMBL" id="CAJNJQ010001661">
    <property type="protein sequence ID" value="CAE7145794.1"/>
    <property type="molecule type" value="Genomic_DNA"/>
</dbReference>